<reference evidence="1" key="1">
    <citation type="journal article" date="2020" name="Stud. Mycol.">
        <title>101 Dothideomycetes genomes: a test case for predicting lifestyles and emergence of pathogens.</title>
        <authorList>
            <person name="Haridas S."/>
            <person name="Albert R."/>
            <person name="Binder M."/>
            <person name="Bloem J."/>
            <person name="Labutti K."/>
            <person name="Salamov A."/>
            <person name="Andreopoulos B."/>
            <person name="Baker S."/>
            <person name="Barry K."/>
            <person name="Bills G."/>
            <person name="Bluhm B."/>
            <person name="Cannon C."/>
            <person name="Castanera R."/>
            <person name="Culley D."/>
            <person name="Daum C."/>
            <person name="Ezra D."/>
            <person name="Gonzalez J."/>
            <person name="Henrissat B."/>
            <person name="Kuo A."/>
            <person name="Liang C."/>
            <person name="Lipzen A."/>
            <person name="Lutzoni F."/>
            <person name="Magnuson J."/>
            <person name="Mondo S."/>
            <person name="Nolan M."/>
            <person name="Ohm R."/>
            <person name="Pangilinan J."/>
            <person name="Park H.-J."/>
            <person name="Ramirez L."/>
            <person name="Alfaro M."/>
            <person name="Sun H."/>
            <person name="Tritt A."/>
            <person name="Yoshinaga Y."/>
            <person name="Zwiers L.-H."/>
            <person name="Turgeon B."/>
            <person name="Goodwin S."/>
            <person name="Spatafora J."/>
            <person name="Crous P."/>
            <person name="Grigoriev I."/>
        </authorList>
    </citation>
    <scope>NUCLEOTIDE SEQUENCE</scope>
    <source>
        <strain evidence="1">CBS 133067</strain>
    </source>
</reference>
<sequence>MDITHALLPDPGRLIALTVSRDGRLTAHYMVTDLARNPSAVMQDASAFCKRLTTKKDKLKTSLTLKKYVYETAELSIVSGVPIKTPTGQPLFVRESKREELLDEGINDARRFEDTKPATFDHNYRCFFTDAQGDECPRFAILIKAVPDEKTRQVVKGASVGVMFGTKLVLMYLIESGSFN</sequence>
<name>A0A9P4I7G9_9PEZI</name>
<dbReference type="EMBL" id="ML978138">
    <property type="protein sequence ID" value="KAF2093452.1"/>
    <property type="molecule type" value="Genomic_DNA"/>
</dbReference>
<comment type="caution">
    <text evidence="1">The sequence shown here is derived from an EMBL/GenBank/DDBJ whole genome shotgun (WGS) entry which is preliminary data.</text>
</comment>
<dbReference type="AlphaFoldDB" id="A0A9P4I7G9"/>
<protein>
    <submittedName>
        <fullName evidence="1">Uncharacterized protein</fullName>
    </submittedName>
</protein>
<accession>A0A9P4I7G9</accession>
<evidence type="ECO:0000313" key="1">
    <source>
        <dbReference type="EMBL" id="KAF2093452.1"/>
    </source>
</evidence>
<evidence type="ECO:0000313" key="2">
    <source>
        <dbReference type="Proteomes" id="UP000799772"/>
    </source>
</evidence>
<keyword evidence="2" id="KW-1185">Reference proteome</keyword>
<organism evidence="1 2">
    <name type="scientific">Rhizodiscina lignyota</name>
    <dbReference type="NCBI Taxonomy" id="1504668"/>
    <lineage>
        <taxon>Eukaryota</taxon>
        <taxon>Fungi</taxon>
        <taxon>Dikarya</taxon>
        <taxon>Ascomycota</taxon>
        <taxon>Pezizomycotina</taxon>
        <taxon>Dothideomycetes</taxon>
        <taxon>Pleosporomycetidae</taxon>
        <taxon>Aulographales</taxon>
        <taxon>Rhizodiscinaceae</taxon>
        <taxon>Rhizodiscina</taxon>
    </lineage>
</organism>
<gene>
    <name evidence="1" type="ORF">NA57DRAFT_61567</name>
</gene>
<dbReference type="Proteomes" id="UP000799772">
    <property type="component" value="Unassembled WGS sequence"/>
</dbReference>
<proteinExistence type="predicted"/>